<evidence type="ECO:0000256" key="1">
    <source>
        <dbReference type="ARBA" id="ARBA00004651"/>
    </source>
</evidence>
<dbReference type="SMART" id="SM01049">
    <property type="entry name" value="Cache_2"/>
    <property type="match status" value="1"/>
</dbReference>
<dbReference type="CDD" id="cd01948">
    <property type="entry name" value="EAL"/>
    <property type="match status" value="1"/>
</dbReference>
<dbReference type="InterPro" id="IPR000160">
    <property type="entry name" value="GGDEF_dom"/>
</dbReference>
<dbReference type="SMART" id="SM00267">
    <property type="entry name" value="GGDEF"/>
    <property type="match status" value="1"/>
</dbReference>
<feature type="domain" description="HAMP" evidence="11">
    <location>
        <begin position="331"/>
        <end position="383"/>
    </location>
</feature>
<reference evidence="13 14" key="1">
    <citation type="journal article" date="2013" name="PLoS ONE">
        <title>The first genomic and proteomic characterization of a deep-sea sulfate reducer: insights into the piezophilic lifestyle of Desulfovibrio piezophilus.</title>
        <authorList>
            <person name="Pradel N."/>
            <person name="Ji B."/>
            <person name="Gimenez G."/>
            <person name="Talla E."/>
            <person name="Lenoble P."/>
            <person name="Garel M."/>
            <person name="Tamburini C."/>
            <person name="Fourquet P."/>
            <person name="Lebrun R."/>
            <person name="Bertin P."/>
            <person name="Denis Y."/>
            <person name="Pophillat M."/>
            <person name="Barbe V."/>
            <person name="Ollivier B."/>
            <person name="Dolla A."/>
        </authorList>
    </citation>
    <scope>NUCLEOTIDE SEQUENCE [LARGE SCALE GENOMIC DNA]</scope>
    <source>
        <strain evidence="14">DSM 10523 / SB164P1</strain>
    </source>
</reference>
<evidence type="ECO:0000259" key="12">
    <source>
        <dbReference type="PROSITE" id="PS50887"/>
    </source>
</evidence>
<evidence type="ECO:0000256" key="3">
    <source>
        <dbReference type="ARBA" id="ARBA00022692"/>
    </source>
</evidence>
<dbReference type="InterPro" id="IPR035919">
    <property type="entry name" value="EAL_sf"/>
</dbReference>
<dbReference type="Gene3D" id="3.20.20.450">
    <property type="entry name" value="EAL domain"/>
    <property type="match status" value="1"/>
</dbReference>
<evidence type="ECO:0000259" key="11">
    <source>
        <dbReference type="PROSITE" id="PS50885"/>
    </source>
</evidence>
<dbReference type="NCBIfam" id="TIGR00254">
    <property type="entry name" value="GGDEF"/>
    <property type="match status" value="1"/>
</dbReference>
<organism evidence="13 14">
    <name type="scientific">Pseudodesulfovibrio piezophilus (strain DSM 21447 / JCM 15486 / C1TLV30)</name>
    <name type="common">Desulfovibrio piezophilus</name>
    <dbReference type="NCBI Taxonomy" id="1322246"/>
    <lineage>
        <taxon>Bacteria</taxon>
        <taxon>Pseudomonadati</taxon>
        <taxon>Thermodesulfobacteriota</taxon>
        <taxon>Desulfovibrionia</taxon>
        <taxon>Desulfovibrionales</taxon>
        <taxon>Desulfovibrionaceae</taxon>
    </lineage>
</organism>
<dbReference type="PROSITE" id="PS50113">
    <property type="entry name" value="PAC"/>
    <property type="match status" value="1"/>
</dbReference>
<dbReference type="Pfam" id="PF13426">
    <property type="entry name" value="PAS_9"/>
    <property type="match status" value="1"/>
</dbReference>
<dbReference type="PROSITE" id="PS50112">
    <property type="entry name" value="PAS"/>
    <property type="match status" value="1"/>
</dbReference>
<dbReference type="InterPro" id="IPR029787">
    <property type="entry name" value="Nucleotide_cyclase"/>
</dbReference>
<dbReference type="Gene3D" id="3.30.70.270">
    <property type="match status" value="1"/>
</dbReference>
<dbReference type="AlphaFoldDB" id="M1WLZ2"/>
<dbReference type="BioCyc" id="DPIE1322246:BN4_RS07385-MONOMER"/>
<keyword evidence="3 7" id="KW-0812">Transmembrane</keyword>
<gene>
    <name evidence="13" type="ordered locus">BN4_11470</name>
</gene>
<protein>
    <submittedName>
        <fullName evidence="13">Diguanylate cyclase/phosphodiesterase with PAS/PAC sensor(S)</fullName>
    </submittedName>
</protein>
<dbReference type="eggNOG" id="COG5001">
    <property type="taxonomic scope" value="Bacteria"/>
</dbReference>
<dbReference type="PROSITE" id="PS50887">
    <property type="entry name" value="GGDEF"/>
    <property type="match status" value="1"/>
</dbReference>
<dbReference type="Pfam" id="PF08269">
    <property type="entry name" value="dCache_2"/>
    <property type="match status" value="1"/>
</dbReference>
<keyword evidence="4 7" id="KW-1133">Transmembrane helix</keyword>
<dbReference type="InterPro" id="IPR003660">
    <property type="entry name" value="HAMP_dom"/>
</dbReference>
<dbReference type="PROSITE" id="PS50885">
    <property type="entry name" value="HAMP"/>
    <property type="match status" value="1"/>
</dbReference>
<sequence>MKLLKQDISIKYHLIAWFSLVFLLITVVTSGIIFSGVRETLKENIISELSSSTDAIRNMVQTAGRVSVRNRLRAIAEKNVEILAGLEAEVQAGNLDRETAQLYARKILSSQTIGKTGYIYSITPQGQVTLHPSPSLMGKDISEQWLAKAQASMLSGYIEYDWANPGETIARPKALYMDYFEPWNWIVSVSSYREEFTSLIDINDFRAGFDRFGIGPSGYAFILDGRGEVIIHPWLAGNVSNGLDAQGKELFKSLLGRRDGQLQYLWKDPQHGEPRKKIMVYRYIPELDWTVASASYLDEVYAPLTKLRNVLILASIAALLLLFPIAYYLGLSFSRPISKLAANMSAAEKGDISVRADIVGVGEVAELARHFNQYMEQLDEVRRGLLSEIEERIKAEQQLKLFGMVFEHALEGISITDRHGAIIAVNPSFSTITGFEPEEVLGKNPRVLKSDRHDAGFYKDMWKVLKERGAWHGEIWNRRKNGESYPEILSISSIRDENGDVSHYVAVFHDISDMKLKDQQIEHQAYHDALTGLPNRALAQDRLGVALAHAGRDKTKVAVLYLDLDNFKNVNDSFGHAKGDVLIQEVAKQLQIHFKNADTVARLGGDEFLLIFEEVGSEHEVAEIAEKVLRAFDAPFFIYDQEVEISPSIGVTMFPDDGETPGELIKNADMAMYQSKANGKNSYFLFTKEMNARVFKRIQLESDMRQALKDQEFTVFFQPKVQLGSGAVEGVEALVRWQKPDGSLMSPADFIPLAEETGMIVPLGEFVLETSCKAMQVFDGIGCSDIRVSVNLSPIQFQQDDLVEMVVSSLERNGLSPSKLELEITESTLMTDVQSSIAKLNLLVEHGISISIDDFGTGHSSLYYLKNFPIDVLKVDRSFIRDITTDASDAQIVETIILMARNLGIGVVAEGVETKEQIEMLREFGCELIQGFYYSKPLPLEEVITYVRSIGTACMIES</sequence>
<evidence type="ECO:0000259" key="10">
    <source>
        <dbReference type="PROSITE" id="PS50883"/>
    </source>
</evidence>
<dbReference type="KEGG" id="dpi:BN4_11470"/>
<dbReference type="SUPFAM" id="SSF141868">
    <property type="entry name" value="EAL domain-like"/>
    <property type="match status" value="1"/>
</dbReference>
<dbReference type="InterPro" id="IPR004010">
    <property type="entry name" value="Double_Cache_2"/>
</dbReference>
<feature type="domain" description="PAS" evidence="8">
    <location>
        <begin position="398"/>
        <end position="444"/>
    </location>
</feature>
<keyword evidence="2" id="KW-1003">Cell membrane</keyword>
<keyword evidence="5 7" id="KW-0472">Membrane</keyword>
<dbReference type="InterPro" id="IPR001610">
    <property type="entry name" value="PAC"/>
</dbReference>
<feature type="transmembrane region" description="Helical" evidence="7">
    <location>
        <begin position="310"/>
        <end position="330"/>
    </location>
</feature>
<dbReference type="GO" id="GO:0007165">
    <property type="term" value="P:signal transduction"/>
    <property type="evidence" value="ECO:0007669"/>
    <property type="project" value="InterPro"/>
</dbReference>
<dbReference type="Gene3D" id="3.30.450.20">
    <property type="entry name" value="PAS domain"/>
    <property type="match status" value="3"/>
</dbReference>
<dbReference type="GO" id="GO:0005886">
    <property type="term" value="C:plasma membrane"/>
    <property type="evidence" value="ECO:0007669"/>
    <property type="project" value="UniProtKB-SubCell"/>
</dbReference>
<dbReference type="PROSITE" id="PS50883">
    <property type="entry name" value="EAL"/>
    <property type="match status" value="1"/>
</dbReference>
<evidence type="ECO:0000259" key="8">
    <source>
        <dbReference type="PROSITE" id="PS50112"/>
    </source>
</evidence>
<dbReference type="OrthoDB" id="7673416at2"/>
<accession>M1WLZ2</accession>
<dbReference type="SMART" id="SM00304">
    <property type="entry name" value="HAMP"/>
    <property type="match status" value="1"/>
</dbReference>
<evidence type="ECO:0000259" key="9">
    <source>
        <dbReference type="PROSITE" id="PS50113"/>
    </source>
</evidence>
<dbReference type="NCBIfam" id="TIGR00229">
    <property type="entry name" value="sensory_box"/>
    <property type="match status" value="1"/>
</dbReference>
<dbReference type="PATRIC" id="fig|879567.3.peg.1534"/>
<evidence type="ECO:0000313" key="14">
    <source>
        <dbReference type="Proteomes" id="UP000011724"/>
    </source>
</evidence>
<dbReference type="SMART" id="SM00091">
    <property type="entry name" value="PAS"/>
    <property type="match status" value="1"/>
</dbReference>
<dbReference type="FunFam" id="3.30.70.270:FF:000001">
    <property type="entry name" value="Diguanylate cyclase domain protein"/>
    <property type="match status" value="1"/>
</dbReference>
<dbReference type="Pfam" id="PF00563">
    <property type="entry name" value="EAL"/>
    <property type="match status" value="1"/>
</dbReference>
<dbReference type="Pfam" id="PF00990">
    <property type="entry name" value="GGDEF"/>
    <property type="match status" value="1"/>
</dbReference>
<evidence type="ECO:0000256" key="4">
    <source>
        <dbReference type="ARBA" id="ARBA00022989"/>
    </source>
</evidence>
<dbReference type="InterPro" id="IPR000700">
    <property type="entry name" value="PAS-assoc_C"/>
</dbReference>
<proteinExistence type="predicted"/>
<dbReference type="SUPFAM" id="SSF55073">
    <property type="entry name" value="Nucleotide cyclase"/>
    <property type="match status" value="1"/>
</dbReference>
<dbReference type="GO" id="GO:0071111">
    <property type="term" value="F:cyclic-guanylate-specific phosphodiesterase activity"/>
    <property type="evidence" value="ECO:0007669"/>
    <property type="project" value="UniProtKB-EC"/>
</dbReference>
<dbReference type="Gene3D" id="6.10.340.10">
    <property type="match status" value="1"/>
</dbReference>
<keyword evidence="14" id="KW-1185">Reference proteome</keyword>
<evidence type="ECO:0000313" key="13">
    <source>
        <dbReference type="EMBL" id="CCH48705.1"/>
    </source>
</evidence>
<dbReference type="InterPro" id="IPR033480">
    <property type="entry name" value="sCache_2"/>
</dbReference>
<dbReference type="InterPro" id="IPR035965">
    <property type="entry name" value="PAS-like_dom_sf"/>
</dbReference>
<dbReference type="SUPFAM" id="SSF158472">
    <property type="entry name" value="HAMP domain-like"/>
    <property type="match status" value="1"/>
</dbReference>
<comment type="catalytic activity">
    <reaction evidence="6">
        <text>3',3'-c-di-GMP + H2O = 5'-phosphoguanylyl(3'-&gt;5')guanosine + H(+)</text>
        <dbReference type="Rhea" id="RHEA:24902"/>
        <dbReference type="ChEBI" id="CHEBI:15377"/>
        <dbReference type="ChEBI" id="CHEBI:15378"/>
        <dbReference type="ChEBI" id="CHEBI:58754"/>
        <dbReference type="ChEBI" id="CHEBI:58805"/>
        <dbReference type="EC" id="3.1.4.52"/>
    </reaction>
    <physiologicalReaction direction="left-to-right" evidence="6">
        <dbReference type="Rhea" id="RHEA:24903"/>
    </physiologicalReaction>
</comment>
<dbReference type="SMART" id="SM00052">
    <property type="entry name" value="EAL"/>
    <property type="match status" value="1"/>
</dbReference>
<dbReference type="STRING" id="1322246.BN4_11470"/>
<reference evidence="14" key="2">
    <citation type="journal article" date="2013" name="Stand. Genomic Sci.">
        <title>Complete genome sequence of Desulfocapsa sulfexigens, a marine deltaproteobacterium specialized in disproportionating inorganic sulfur compounds.</title>
        <authorList>
            <person name="Finster K.W."/>
            <person name="Kjeldsen K.U."/>
            <person name="Kube M."/>
            <person name="Reinhardt R."/>
            <person name="Mussmann M."/>
            <person name="Amann R."/>
            <person name="Schreiber L."/>
        </authorList>
    </citation>
    <scope>NUCLEOTIDE SEQUENCE [LARGE SCALE GENOMIC DNA]</scope>
    <source>
        <strain evidence="14">DSM 10523 / SB164P1</strain>
    </source>
</reference>
<feature type="domain" description="PAC" evidence="9">
    <location>
        <begin position="471"/>
        <end position="523"/>
    </location>
</feature>
<dbReference type="PANTHER" id="PTHR44757">
    <property type="entry name" value="DIGUANYLATE CYCLASE DGCP"/>
    <property type="match status" value="1"/>
</dbReference>
<comment type="subcellular location">
    <subcellularLocation>
        <location evidence="1">Cell membrane</location>
        <topology evidence="1">Multi-pass membrane protein</topology>
    </subcellularLocation>
</comment>
<dbReference type="GO" id="GO:0071732">
    <property type="term" value="P:cellular response to nitric oxide"/>
    <property type="evidence" value="ECO:0007669"/>
    <property type="project" value="UniProtKB-ARBA"/>
</dbReference>
<evidence type="ECO:0000256" key="6">
    <source>
        <dbReference type="ARBA" id="ARBA00051114"/>
    </source>
</evidence>
<feature type="transmembrane region" description="Helical" evidence="7">
    <location>
        <begin position="12"/>
        <end position="34"/>
    </location>
</feature>
<dbReference type="Pfam" id="PF00672">
    <property type="entry name" value="HAMP"/>
    <property type="match status" value="1"/>
</dbReference>
<dbReference type="InterPro" id="IPR001633">
    <property type="entry name" value="EAL_dom"/>
</dbReference>
<evidence type="ECO:0000256" key="7">
    <source>
        <dbReference type="SAM" id="Phobius"/>
    </source>
</evidence>
<dbReference type="RefSeq" id="WP_015414751.1">
    <property type="nucleotide sequence ID" value="NC_020409.1"/>
</dbReference>
<dbReference type="Proteomes" id="UP000011724">
    <property type="component" value="Chromosome"/>
</dbReference>
<dbReference type="CDD" id="cd01949">
    <property type="entry name" value="GGDEF"/>
    <property type="match status" value="1"/>
</dbReference>
<dbReference type="CDD" id="cd00130">
    <property type="entry name" value="PAS"/>
    <property type="match status" value="1"/>
</dbReference>
<dbReference type="HOGENOM" id="CLU_000445_70_44_7"/>
<evidence type="ECO:0000256" key="2">
    <source>
        <dbReference type="ARBA" id="ARBA00022475"/>
    </source>
</evidence>
<dbReference type="CDD" id="cd06225">
    <property type="entry name" value="HAMP"/>
    <property type="match status" value="1"/>
</dbReference>
<evidence type="ECO:0000256" key="5">
    <source>
        <dbReference type="ARBA" id="ARBA00023136"/>
    </source>
</evidence>
<dbReference type="InterPro" id="IPR000014">
    <property type="entry name" value="PAS"/>
</dbReference>
<dbReference type="InterPro" id="IPR052155">
    <property type="entry name" value="Biofilm_reg_signaling"/>
</dbReference>
<name>M1WLZ2_PSEP2</name>
<dbReference type="SMART" id="SM00086">
    <property type="entry name" value="PAC"/>
    <property type="match status" value="1"/>
</dbReference>
<feature type="domain" description="EAL" evidence="10">
    <location>
        <begin position="697"/>
        <end position="951"/>
    </location>
</feature>
<feature type="domain" description="GGDEF" evidence="12">
    <location>
        <begin position="555"/>
        <end position="688"/>
    </location>
</feature>
<dbReference type="FunFam" id="3.20.20.450:FF:000001">
    <property type="entry name" value="Cyclic di-GMP phosphodiesterase yahA"/>
    <property type="match status" value="1"/>
</dbReference>
<dbReference type="EMBL" id="FO203427">
    <property type="protein sequence ID" value="CCH48705.1"/>
    <property type="molecule type" value="Genomic_DNA"/>
</dbReference>
<dbReference type="InterPro" id="IPR043128">
    <property type="entry name" value="Rev_trsase/Diguanyl_cyclase"/>
</dbReference>
<dbReference type="SUPFAM" id="SSF55785">
    <property type="entry name" value="PYP-like sensor domain (PAS domain)"/>
    <property type="match status" value="1"/>
</dbReference>
<dbReference type="PANTHER" id="PTHR44757:SF2">
    <property type="entry name" value="BIOFILM ARCHITECTURE MAINTENANCE PROTEIN MBAA"/>
    <property type="match status" value="1"/>
</dbReference>
<dbReference type="CDD" id="cd12912">
    <property type="entry name" value="PDC2_MCP_like"/>
    <property type="match status" value="2"/>
</dbReference>